<dbReference type="AlphaFoldDB" id="A0AA86NGY0"/>
<dbReference type="EMBL" id="CATOUU010000171">
    <property type="protein sequence ID" value="CAI9919011.1"/>
    <property type="molecule type" value="Genomic_DNA"/>
</dbReference>
<accession>A0AA86NGY0</accession>
<name>A0AA86NGY0_9EUKA</name>
<evidence type="ECO:0000313" key="4">
    <source>
        <dbReference type="Proteomes" id="UP001642409"/>
    </source>
</evidence>
<organism evidence="2">
    <name type="scientific">Hexamita inflata</name>
    <dbReference type="NCBI Taxonomy" id="28002"/>
    <lineage>
        <taxon>Eukaryota</taxon>
        <taxon>Metamonada</taxon>
        <taxon>Diplomonadida</taxon>
        <taxon>Hexamitidae</taxon>
        <taxon>Hexamitinae</taxon>
        <taxon>Hexamita</taxon>
    </lineage>
</organism>
<sequence>MGHHGGHHHSSHSHSHHAVHHATHHYHSTTHHTGTHYVSTGRGRADDPLVLFQNPTCWRIVSWAILVAVCVGIALIISFAVSVDQQSVGMLVGGAVLLMYSFMLCLVTSIKCCVLGSIRYIMCPCLMSQTELDALKNRCQMTHDARYGVVQQINVDGGILNQVQVFPYQQNVVQNGVQSVQFNVDAQNVNGVGSNVQSVQNIEVGSNVQMGGQVQNQFKPADLVIAAVM</sequence>
<evidence type="ECO:0000313" key="3">
    <source>
        <dbReference type="EMBL" id="CAL5977277.1"/>
    </source>
</evidence>
<feature type="transmembrane region" description="Helical" evidence="1">
    <location>
        <begin position="88"/>
        <end position="110"/>
    </location>
</feature>
<keyword evidence="1" id="KW-0472">Membrane</keyword>
<dbReference type="EMBL" id="CAXDID020000008">
    <property type="protein sequence ID" value="CAL5977277.1"/>
    <property type="molecule type" value="Genomic_DNA"/>
</dbReference>
<keyword evidence="1" id="KW-0812">Transmembrane</keyword>
<reference evidence="2" key="1">
    <citation type="submission" date="2023-06" db="EMBL/GenBank/DDBJ databases">
        <authorList>
            <person name="Kurt Z."/>
        </authorList>
    </citation>
    <scope>NUCLEOTIDE SEQUENCE</scope>
</reference>
<gene>
    <name evidence="3" type="ORF">HINF_LOCUS4218</name>
    <name evidence="2" type="ORF">HINF_LOCUS6656</name>
</gene>
<keyword evidence="4" id="KW-1185">Reference proteome</keyword>
<protein>
    <submittedName>
        <fullName evidence="3">Hypothetical_protein</fullName>
    </submittedName>
</protein>
<feature type="transmembrane region" description="Helical" evidence="1">
    <location>
        <begin position="60"/>
        <end position="81"/>
    </location>
</feature>
<comment type="caution">
    <text evidence="2">The sequence shown here is derived from an EMBL/GenBank/DDBJ whole genome shotgun (WGS) entry which is preliminary data.</text>
</comment>
<proteinExistence type="predicted"/>
<dbReference type="Proteomes" id="UP001642409">
    <property type="component" value="Unassembled WGS sequence"/>
</dbReference>
<reference evidence="3 4" key="2">
    <citation type="submission" date="2024-07" db="EMBL/GenBank/DDBJ databases">
        <authorList>
            <person name="Akdeniz Z."/>
        </authorList>
    </citation>
    <scope>NUCLEOTIDE SEQUENCE [LARGE SCALE GENOMIC DNA]</scope>
</reference>
<evidence type="ECO:0000256" key="1">
    <source>
        <dbReference type="SAM" id="Phobius"/>
    </source>
</evidence>
<evidence type="ECO:0000313" key="2">
    <source>
        <dbReference type="EMBL" id="CAI9919011.1"/>
    </source>
</evidence>
<keyword evidence="1" id="KW-1133">Transmembrane helix</keyword>